<evidence type="ECO:0000256" key="2">
    <source>
        <dbReference type="SAM" id="SignalP"/>
    </source>
</evidence>
<reference evidence="3" key="1">
    <citation type="submission" date="2015-11" db="EMBL/GenBank/DDBJ databases">
        <title>De novo transcriptome assembly of four potential Pierce s Disease insect vectors from Arizona vineyards.</title>
        <authorList>
            <person name="Tassone E.E."/>
        </authorList>
    </citation>
    <scope>NUCLEOTIDE SEQUENCE</scope>
</reference>
<evidence type="ECO:0000256" key="1">
    <source>
        <dbReference type="SAM" id="MobiDB-lite"/>
    </source>
</evidence>
<evidence type="ECO:0000313" key="3">
    <source>
        <dbReference type="EMBL" id="JAT31919.1"/>
    </source>
</evidence>
<feature type="region of interest" description="Disordered" evidence="1">
    <location>
        <begin position="35"/>
        <end position="71"/>
    </location>
</feature>
<feature type="compositionally biased region" description="Basic and acidic residues" evidence="1">
    <location>
        <begin position="57"/>
        <end position="70"/>
    </location>
</feature>
<dbReference type="EMBL" id="GEBQ01008058">
    <property type="protein sequence ID" value="JAT31919.1"/>
    <property type="molecule type" value="Transcribed_RNA"/>
</dbReference>
<feature type="compositionally biased region" description="Basic and acidic residues" evidence="1">
    <location>
        <begin position="135"/>
        <end position="144"/>
    </location>
</feature>
<keyword evidence="2" id="KW-0732">Signal</keyword>
<dbReference type="AlphaFoldDB" id="A0A1B6M7L7"/>
<gene>
    <name evidence="3" type="ORF">g.34364</name>
</gene>
<proteinExistence type="predicted"/>
<sequence length="303" mass="34710">MTFSMYLGRLLCLTSLMLCGQVGCIMQPLPDKNENPLNFTNNERLTSDHQQSQRESLSNKKASEVTDDSSKTFPVYDTNLFWQNIQRQRKEEDKKREEEDRKKEEEDRKREQEDRKRIQSDVTTVPVDKKRKADKTKLENESHFTDVPTTTTGKLKTSAIQFPHNNNRQEAKRVDQSVGSEPATISSDIVKERKSKYSQTTGKPIRFEEKHSGEGFQNDQLIHFANHPPTETETPEEKKMQTDVNASQSSAVADTQPVKKGSSSCGQTECSTAKSSEHCYGKYCTHVVLLASSVYWYHLFRAM</sequence>
<feature type="compositionally biased region" description="Polar residues" evidence="1">
    <location>
        <begin position="35"/>
        <end position="56"/>
    </location>
</feature>
<organism evidence="3">
    <name type="scientific">Graphocephala atropunctata</name>
    <dbReference type="NCBI Taxonomy" id="36148"/>
    <lineage>
        <taxon>Eukaryota</taxon>
        <taxon>Metazoa</taxon>
        <taxon>Ecdysozoa</taxon>
        <taxon>Arthropoda</taxon>
        <taxon>Hexapoda</taxon>
        <taxon>Insecta</taxon>
        <taxon>Pterygota</taxon>
        <taxon>Neoptera</taxon>
        <taxon>Paraneoptera</taxon>
        <taxon>Hemiptera</taxon>
        <taxon>Auchenorrhyncha</taxon>
        <taxon>Membracoidea</taxon>
        <taxon>Cicadellidae</taxon>
        <taxon>Cicadellinae</taxon>
        <taxon>Cicadellini</taxon>
        <taxon>Graphocephala</taxon>
    </lineage>
</organism>
<accession>A0A1B6M7L7</accession>
<feature type="chain" id="PRO_5008587978" evidence="2">
    <location>
        <begin position="25"/>
        <end position="303"/>
    </location>
</feature>
<feature type="compositionally biased region" description="Basic and acidic residues" evidence="1">
    <location>
        <begin position="88"/>
        <end position="119"/>
    </location>
</feature>
<name>A0A1B6M7L7_9HEMI</name>
<feature type="region of interest" description="Disordered" evidence="1">
    <location>
        <begin position="87"/>
        <end position="151"/>
    </location>
</feature>
<feature type="region of interest" description="Disordered" evidence="1">
    <location>
        <begin position="247"/>
        <end position="266"/>
    </location>
</feature>
<protein>
    <submittedName>
        <fullName evidence="3">Uncharacterized protein</fullName>
    </submittedName>
</protein>
<feature type="signal peptide" evidence="2">
    <location>
        <begin position="1"/>
        <end position="24"/>
    </location>
</feature>